<reference evidence="1 2" key="1">
    <citation type="submission" date="2019-07" db="EMBL/GenBank/DDBJ databases">
        <authorList>
            <person name="Kim J.K."/>
            <person name="Cheong H.-M."/>
            <person name="Choi Y."/>
            <person name="Hwang K.J."/>
            <person name="Lee S."/>
            <person name="Choi C."/>
        </authorList>
    </citation>
    <scope>NUCLEOTIDE SEQUENCE [LARGE SCALE GENOMIC DNA]</scope>
    <source>
        <strain evidence="1 2">KS 22</strain>
    </source>
</reference>
<organism evidence="1 2">
    <name type="scientific">Cohnella cholangitidis</name>
    <dbReference type="NCBI Taxonomy" id="2598458"/>
    <lineage>
        <taxon>Bacteria</taxon>
        <taxon>Bacillati</taxon>
        <taxon>Bacillota</taxon>
        <taxon>Bacilli</taxon>
        <taxon>Bacillales</taxon>
        <taxon>Paenibacillaceae</taxon>
        <taxon>Cohnella</taxon>
    </lineage>
</organism>
<dbReference type="InterPro" id="IPR049197">
    <property type="entry name" value="DUF6864"/>
</dbReference>
<gene>
    <name evidence="1" type="ORF">FPL14_13115</name>
</gene>
<accession>A0A7G5BYJ7</accession>
<dbReference type="KEGG" id="cchl:FPL14_13115"/>
<keyword evidence="2" id="KW-1185">Reference proteome</keyword>
<name>A0A7G5BYJ7_9BACL</name>
<sequence>MKITSGGFEAVYHGRVFAYGMNPIEITLSEENDPLTFVFCIEQEAERDDFMTDIRLVRYNEVRIACINFPRGKPIGNEDMIHLGVLNNRKLSLRYEVTISFDLAAWVLTFTFYAGEGVADHE</sequence>
<dbReference type="Pfam" id="PF21732">
    <property type="entry name" value="DUF6864"/>
    <property type="match status" value="1"/>
</dbReference>
<protein>
    <submittedName>
        <fullName evidence="1">Uncharacterized protein</fullName>
    </submittedName>
</protein>
<dbReference type="EMBL" id="CP041969">
    <property type="protein sequence ID" value="QMV42031.1"/>
    <property type="molecule type" value="Genomic_DNA"/>
</dbReference>
<proteinExistence type="predicted"/>
<evidence type="ECO:0000313" key="1">
    <source>
        <dbReference type="EMBL" id="QMV42031.1"/>
    </source>
</evidence>
<dbReference type="RefSeq" id="WP_182303432.1">
    <property type="nucleotide sequence ID" value="NZ_CP041969.1"/>
</dbReference>
<evidence type="ECO:0000313" key="2">
    <source>
        <dbReference type="Proteomes" id="UP000515679"/>
    </source>
</evidence>
<dbReference type="Proteomes" id="UP000515679">
    <property type="component" value="Chromosome"/>
</dbReference>
<dbReference type="AlphaFoldDB" id="A0A7G5BYJ7"/>